<protein>
    <recommendedName>
        <fullName evidence="3">C2H2-type domain-containing protein</fullName>
    </recommendedName>
</protein>
<reference evidence="4 5" key="1">
    <citation type="submission" date="2016-03" db="EMBL/GenBank/DDBJ databases">
        <title>EvidentialGene: Evidence-directed Construction of Genes on Genomes.</title>
        <authorList>
            <person name="Gilbert D.G."/>
            <person name="Choi J.-H."/>
            <person name="Mockaitis K."/>
            <person name="Colbourne J."/>
            <person name="Pfrender M."/>
        </authorList>
    </citation>
    <scope>NUCLEOTIDE SEQUENCE [LARGE SCALE GENOMIC DNA]</scope>
    <source>
        <strain evidence="4 5">Xinb3</strain>
        <tissue evidence="4">Complete organism</tissue>
    </source>
</reference>
<dbReference type="GO" id="GO:0008270">
    <property type="term" value="F:zinc ion binding"/>
    <property type="evidence" value="ECO:0007669"/>
    <property type="project" value="UniProtKB-KW"/>
</dbReference>
<evidence type="ECO:0000256" key="2">
    <source>
        <dbReference type="SAM" id="MobiDB-lite"/>
    </source>
</evidence>
<dbReference type="AlphaFoldDB" id="A0A164SKR3"/>
<dbReference type="Proteomes" id="UP000076858">
    <property type="component" value="Unassembled WGS sequence"/>
</dbReference>
<name>A0A164SKR3_9CRUS</name>
<feature type="domain" description="C2H2-type" evidence="3">
    <location>
        <begin position="743"/>
        <end position="770"/>
    </location>
</feature>
<sequence>MGPGRSLRVVQHVAKFDGTKYREWNYKLILPFQQLEIDPVVLGTEECPTEACSLLCLSSSMRSSRLIFVESGDSDEAPEFNKKWKTIKECKNRSKEAEKYLKALKGAITLKRHSPGSLVNLFAKVAAKASTAQSADAASSEESENVKKNGFEHVNIEFLPDSSQFIEPRSSSDSEGEAIHNSSINSSNLSASSTSSKTPAQDAIKAKLEVIHSDLVALYKRRDADMLTHDEEIVFQKKKEERTELQNNSEFKDKLKLRNQFGKPRVETVQPYFLEAIVNIAMHGSAAQEKRRNEIYRSILTLDDLTAQLIRDGFDVTRSSVYLRLKPKRSNSTEGKRHVKTVPVQLIRAQNDLHKSHPDQGFCKATINNLEQLASLLGPSEVIFLSQDDKARVAIGIVAANKQAPILMHLKYQVQLPDHDWVVASGHKLIPSVYAGIVIGANGLGKPEVVGYSGPTYIAIRSGKHCSSTASANGKDFEKLLCIPEFEALTKCGTDKSVKPILILTVDGGPDENPRYQKVIETAIHHFKKQNFDAVFVATNAPGRSSFNRVERRMAPLSRELAGLILQHDHYGSHLDNSGKTTDAELEKKNFEHAGSTLAEVWNSVIVDDHPIVAEYIDPLSSELNDELHLNVADQNWFSEHVRTSQYFLQIVKCNNLICCTAPRSSYFSIVPSRFLFGPVPLFQILESGLRATERSHFEKHSFPSLFLLLNLSRELLPRSTRSFKSLPYDLYNPSVQSQLMERICKHCSLYFASKVMLNTHMRIHKNEKNAPAQVEIQTRIRPIRVAARRQREMMVIIANSENGPEDAEWIEEDELDLSGQIPGYPVEANNTSVPLMPICSIDDHYASPWENVSV</sequence>
<accession>A0A164SKR3</accession>
<dbReference type="OrthoDB" id="6371737at2759"/>
<keyword evidence="1" id="KW-0479">Metal-binding</keyword>
<organism evidence="4 5">
    <name type="scientific">Daphnia magna</name>
    <dbReference type="NCBI Taxonomy" id="35525"/>
    <lineage>
        <taxon>Eukaryota</taxon>
        <taxon>Metazoa</taxon>
        <taxon>Ecdysozoa</taxon>
        <taxon>Arthropoda</taxon>
        <taxon>Crustacea</taxon>
        <taxon>Branchiopoda</taxon>
        <taxon>Diplostraca</taxon>
        <taxon>Cladocera</taxon>
        <taxon>Anomopoda</taxon>
        <taxon>Daphniidae</taxon>
        <taxon>Daphnia</taxon>
    </lineage>
</organism>
<dbReference type="PROSITE" id="PS00028">
    <property type="entry name" value="ZINC_FINGER_C2H2_1"/>
    <property type="match status" value="1"/>
</dbReference>
<keyword evidence="1" id="KW-0863">Zinc-finger</keyword>
<evidence type="ECO:0000259" key="3">
    <source>
        <dbReference type="PROSITE" id="PS50157"/>
    </source>
</evidence>
<dbReference type="InterPro" id="IPR013087">
    <property type="entry name" value="Znf_C2H2_type"/>
</dbReference>
<feature type="compositionally biased region" description="Polar residues" evidence="2">
    <location>
        <begin position="164"/>
        <end position="173"/>
    </location>
</feature>
<gene>
    <name evidence="4" type="ORF">APZ42_026022</name>
</gene>
<proteinExistence type="predicted"/>
<feature type="region of interest" description="Disordered" evidence="2">
    <location>
        <begin position="164"/>
        <end position="196"/>
    </location>
</feature>
<keyword evidence="5" id="KW-1185">Reference proteome</keyword>
<keyword evidence="1" id="KW-0862">Zinc</keyword>
<evidence type="ECO:0000313" key="4">
    <source>
        <dbReference type="EMBL" id="KZS09719.1"/>
    </source>
</evidence>
<evidence type="ECO:0000256" key="1">
    <source>
        <dbReference type="PROSITE-ProRule" id="PRU00042"/>
    </source>
</evidence>
<feature type="compositionally biased region" description="Low complexity" evidence="2">
    <location>
        <begin position="181"/>
        <end position="196"/>
    </location>
</feature>
<comment type="caution">
    <text evidence="4">The sequence shown here is derived from an EMBL/GenBank/DDBJ whole genome shotgun (WGS) entry which is preliminary data.</text>
</comment>
<dbReference type="PANTHER" id="PTHR46954:SF1">
    <property type="entry name" value="C2H2-TYPE DOMAIN-CONTAINING PROTEIN"/>
    <property type="match status" value="1"/>
</dbReference>
<evidence type="ECO:0000313" key="5">
    <source>
        <dbReference type="Proteomes" id="UP000076858"/>
    </source>
</evidence>
<dbReference type="EMBL" id="LRGB01002003">
    <property type="protein sequence ID" value="KZS09719.1"/>
    <property type="molecule type" value="Genomic_DNA"/>
</dbReference>
<dbReference type="PANTHER" id="PTHR46954">
    <property type="entry name" value="C2H2-TYPE DOMAIN-CONTAINING PROTEIN"/>
    <property type="match status" value="1"/>
</dbReference>
<dbReference type="PROSITE" id="PS50157">
    <property type="entry name" value="ZINC_FINGER_C2H2_2"/>
    <property type="match status" value="1"/>
</dbReference>